<protein>
    <submittedName>
        <fullName evidence="1">Uncharacterized protein</fullName>
    </submittedName>
</protein>
<gene>
    <name evidence="1" type="ORF">DFH05DRAFT_1521964</name>
</gene>
<evidence type="ECO:0000313" key="2">
    <source>
        <dbReference type="Proteomes" id="UP001142393"/>
    </source>
</evidence>
<dbReference type="Proteomes" id="UP001142393">
    <property type="component" value="Unassembled WGS sequence"/>
</dbReference>
<proteinExistence type="predicted"/>
<evidence type="ECO:0000313" key="1">
    <source>
        <dbReference type="EMBL" id="KAJ3747622.1"/>
    </source>
</evidence>
<reference evidence="1 2" key="1">
    <citation type="journal article" date="2023" name="Proc. Natl. Acad. Sci. U.S.A.">
        <title>A global phylogenomic analysis of the shiitake genus Lentinula.</title>
        <authorList>
            <person name="Sierra-Patev S."/>
            <person name="Min B."/>
            <person name="Naranjo-Ortiz M."/>
            <person name="Looney B."/>
            <person name="Konkel Z."/>
            <person name="Slot J.C."/>
            <person name="Sakamoto Y."/>
            <person name="Steenwyk J.L."/>
            <person name="Rokas A."/>
            <person name="Carro J."/>
            <person name="Camarero S."/>
            <person name="Ferreira P."/>
            <person name="Molpeceres G."/>
            <person name="Ruiz-Duenas F.J."/>
            <person name="Serrano A."/>
            <person name="Henrissat B."/>
            <person name="Drula E."/>
            <person name="Hughes K.W."/>
            <person name="Mata J.L."/>
            <person name="Ishikawa N.K."/>
            <person name="Vargas-Isla R."/>
            <person name="Ushijima S."/>
            <person name="Smith C.A."/>
            <person name="Donoghue J."/>
            <person name="Ahrendt S."/>
            <person name="Andreopoulos W."/>
            <person name="He G."/>
            <person name="LaButti K."/>
            <person name="Lipzen A."/>
            <person name="Ng V."/>
            <person name="Riley R."/>
            <person name="Sandor L."/>
            <person name="Barry K."/>
            <person name="Martinez A.T."/>
            <person name="Xiao Y."/>
            <person name="Gibbons J.G."/>
            <person name="Terashima K."/>
            <person name="Grigoriev I.V."/>
            <person name="Hibbett D."/>
        </authorList>
    </citation>
    <scope>NUCLEOTIDE SEQUENCE [LARGE SCALE GENOMIC DNA]</scope>
    <source>
        <strain evidence="1 2">TFB7810</strain>
    </source>
</reference>
<comment type="caution">
    <text evidence="1">The sequence shown here is derived from an EMBL/GenBank/DDBJ whole genome shotgun (WGS) entry which is preliminary data.</text>
</comment>
<dbReference type="AlphaFoldDB" id="A0A9W8P654"/>
<organism evidence="1 2">
    <name type="scientific">Lentinula detonsa</name>
    <dbReference type="NCBI Taxonomy" id="2804962"/>
    <lineage>
        <taxon>Eukaryota</taxon>
        <taxon>Fungi</taxon>
        <taxon>Dikarya</taxon>
        <taxon>Basidiomycota</taxon>
        <taxon>Agaricomycotina</taxon>
        <taxon>Agaricomycetes</taxon>
        <taxon>Agaricomycetidae</taxon>
        <taxon>Agaricales</taxon>
        <taxon>Marasmiineae</taxon>
        <taxon>Omphalotaceae</taxon>
        <taxon>Lentinula</taxon>
    </lineage>
</organism>
<accession>A0A9W8P654</accession>
<keyword evidence="2" id="KW-1185">Reference proteome</keyword>
<dbReference type="EMBL" id="JANVFU010000003">
    <property type="protein sequence ID" value="KAJ3747622.1"/>
    <property type="molecule type" value="Genomic_DNA"/>
</dbReference>
<name>A0A9W8P654_9AGAR</name>
<sequence>MSYVSSHAGSAIYPGSSAPSVVLPGSNPSGVVYPSSPFPGALYPTSSASGAMYPAPTPGVIYPNVSYSSHGHAQHVAAPASYYNHHTQHAHHSVPMQHNFYGAPPVAMPSYVAPPAPAYHRSSYTVPYSVWQAPPPVV</sequence>